<dbReference type="EMBL" id="FOLI01000001">
    <property type="protein sequence ID" value="SFB85856.1"/>
    <property type="molecule type" value="Genomic_DNA"/>
</dbReference>
<dbReference type="AlphaFoldDB" id="A0A1I1EGL0"/>
<dbReference type="RefSeq" id="WP_091501606.1">
    <property type="nucleotide sequence ID" value="NZ_FOLI01000001.1"/>
</dbReference>
<organism evidence="1 2">
    <name type="scientific">Fructobacillus durionis</name>
    <dbReference type="NCBI Taxonomy" id="283737"/>
    <lineage>
        <taxon>Bacteria</taxon>
        <taxon>Bacillati</taxon>
        <taxon>Bacillota</taxon>
        <taxon>Bacilli</taxon>
        <taxon>Lactobacillales</taxon>
        <taxon>Lactobacillaceae</taxon>
        <taxon>Fructobacillus</taxon>
    </lineage>
</organism>
<gene>
    <name evidence="1" type="ORF">SAMN05660453_0457</name>
</gene>
<evidence type="ECO:0000313" key="1">
    <source>
        <dbReference type="EMBL" id="SFB85856.1"/>
    </source>
</evidence>
<reference evidence="1 2" key="1">
    <citation type="submission" date="2016-10" db="EMBL/GenBank/DDBJ databases">
        <authorList>
            <person name="de Groot N.N."/>
        </authorList>
    </citation>
    <scope>NUCLEOTIDE SEQUENCE [LARGE SCALE GENOMIC DNA]</scope>
    <source>
        <strain evidence="1 2">DSM 19113</strain>
    </source>
</reference>
<dbReference type="OrthoDB" id="2152015at2"/>
<protein>
    <submittedName>
        <fullName evidence="1">Uncharacterized protein</fullName>
    </submittedName>
</protein>
<dbReference type="STRING" id="283737.SAMN05660453_0457"/>
<name>A0A1I1EGL0_9LACO</name>
<keyword evidence="2" id="KW-1185">Reference proteome</keyword>
<proteinExistence type="predicted"/>
<accession>A0A1I1EGL0</accession>
<sequence>MENQELITEVIRSIEPLFQKKPNVIYEVRLVNQPFAEQMNIFFEWGRIGHATISRQIKAVHHIGMDQVLTFKKELAKRLSIPIRVD</sequence>
<dbReference type="Proteomes" id="UP000199376">
    <property type="component" value="Unassembled WGS sequence"/>
</dbReference>
<evidence type="ECO:0000313" key="2">
    <source>
        <dbReference type="Proteomes" id="UP000199376"/>
    </source>
</evidence>